<sequence>MLEHGMGFAQSYDWAPDRMIGRTSPSTYNYWGSVAAMKLCSDRLSKHWVSEALRTRLHDSSGGTLLPKQMSIATTKTVYIIQFHLSNIKFANLKGHPCLTKMPLKYKLFILP</sequence>
<evidence type="ECO:0000313" key="1">
    <source>
        <dbReference type="EMBL" id="OGE80683.1"/>
    </source>
</evidence>
<proteinExistence type="predicted"/>
<reference evidence="1 2" key="1">
    <citation type="journal article" date="2016" name="Nat. Commun.">
        <title>Thousands of microbial genomes shed light on interconnected biogeochemical processes in an aquifer system.</title>
        <authorList>
            <person name="Anantharaman K."/>
            <person name="Brown C.T."/>
            <person name="Hug L.A."/>
            <person name="Sharon I."/>
            <person name="Castelle C.J."/>
            <person name="Probst A.J."/>
            <person name="Thomas B.C."/>
            <person name="Singh A."/>
            <person name="Wilkins M.J."/>
            <person name="Karaoz U."/>
            <person name="Brodie E.L."/>
            <person name="Williams K.H."/>
            <person name="Hubbard S.S."/>
            <person name="Banfield J.F."/>
        </authorList>
    </citation>
    <scope>NUCLEOTIDE SEQUENCE [LARGE SCALE GENOMIC DNA]</scope>
</reference>
<dbReference type="Proteomes" id="UP000177912">
    <property type="component" value="Unassembled WGS sequence"/>
</dbReference>
<accession>A0A1F5NSU8</accession>
<dbReference type="EMBL" id="MFEI01000020">
    <property type="protein sequence ID" value="OGE80683.1"/>
    <property type="molecule type" value="Genomic_DNA"/>
</dbReference>
<protein>
    <submittedName>
        <fullName evidence="1">Uncharacterized protein</fullName>
    </submittedName>
</protein>
<organism evidence="1 2">
    <name type="scientific">Candidatus Doudnabacteria bacterium RIFCSPHIGHO2_01_FULL_43_23</name>
    <dbReference type="NCBI Taxonomy" id="1817822"/>
    <lineage>
        <taxon>Bacteria</taxon>
        <taxon>Candidatus Doudnaibacteriota</taxon>
    </lineage>
</organism>
<gene>
    <name evidence="1" type="ORF">A2826_01080</name>
</gene>
<comment type="caution">
    <text evidence="1">The sequence shown here is derived from an EMBL/GenBank/DDBJ whole genome shotgun (WGS) entry which is preliminary data.</text>
</comment>
<name>A0A1F5NSU8_9BACT</name>
<evidence type="ECO:0000313" key="2">
    <source>
        <dbReference type="Proteomes" id="UP000177912"/>
    </source>
</evidence>
<dbReference type="AlphaFoldDB" id="A0A1F5NSU8"/>